<gene>
    <name evidence="6" type="ORF">F506_09285</name>
</gene>
<dbReference type="InterPro" id="IPR003660">
    <property type="entry name" value="HAMP_dom"/>
</dbReference>
<feature type="domain" description="GGDEF" evidence="5">
    <location>
        <begin position="443"/>
        <end position="575"/>
    </location>
</feature>
<dbReference type="PANTHER" id="PTHR45138:SF9">
    <property type="entry name" value="DIGUANYLATE CYCLASE DGCM-RELATED"/>
    <property type="match status" value="1"/>
</dbReference>
<dbReference type="InterPro" id="IPR000160">
    <property type="entry name" value="GGDEF_dom"/>
</dbReference>
<dbReference type="RefSeq" id="WP_053196845.1">
    <property type="nucleotide sequence ID" value="NZ_CP011409.1"/>
</dbReference>
<evidence type="ECO:0000259" key="4">
    <source>
        <dbReference type="PROSITE" id="PS50885"/>
    </source>
</evidence>
<evidence type="ECO:0000313" key="7">
    <source>
        <dbReference type="Proteomes" id="UP000063429"/>
    </source>
</evidence>
<dbReference type="InterPro" id="IPR050469">
    <property type="entry name" value="Diguanylate_Cyclase"/>
</dbReference>
<dbReference type="SUPFAM" id="SSF158472">
    <property type="entry name" value="HAMP domain-like"/>
    <property type="match status" value="1"/>
</dbReference>
<dbReference type="CDD" id="cd01949">
    <property type="entry name" value="GGDEF"/>
    <property type="match status" value="1"/>
</dbReference>
<dbReference type="EC" id="2.7.7.65" evidence="1"/>
<dbReference type="InterPro" id="IPR043128">
    <property type="entry name" value="Rev_trsase/Diguanyl_cyclase"/>
</dbReference>
<dbReference type="PROSITE" id="PS50887">
    <property type="entry name" value="GGDEF"/>
    <property type="match status" value="1"/>
</dbReference>
<dbReference type="InterPro" id="IPR029787">
    <property type="entry name" value="Nucleotide_cyclase"/>
</dbReference>
<name>A0ABM5V0A5_9BURK</name>
<dbReference type="PANTHER" id="PTHR45138">
    <property type="entry name" value="REGULATORY COMPONENTS OF SENSORY TRANSDUCTION SYSTEM"/>
    <property type="match status" value="1"/>
</dbReference>
<comment type="catalytic activity">
    <reaction evidence="2">
        <text>2 GTP = 3',3'-c-di-GMP + 2 diphosphate</text>
        <dbReference type="Rhea" id="RHEA:24898"/>
        <dbReference type="ChEBI" id="CHEBI:33019"/>
        <dbReference type="ChEBI" id="CHEBI:37565"/>
        <dbReference type="ChEBI" id="CHEBI:58805"/>
        <dbReference type="EC" id="2.7.7.65"/>
    </reaction>
</comment>
<dbReference type="Proteomes" id="UP000063429">
    <property type="component" value="Chromosome"/>
</dbReference>
<protein>
    <recommendedName>
        <fullName evidence="1">diguanylate cyclase</fullName>
        <ecNumber evidence="1">2.7.7.65</ecNumber>
    </recommendedName>
</protein>
<sequence length="575" mass="64095">MSLNRLFWLVSLALMLLFSVLAARIVLIEWDAYRRGARSVDAVRVVQLTMLAMEKISVERGPSNALMGGDPEALPALRKRLDAARRDSDEALFHLLDSLRQEVDPRYAPAIRKIEAVRQALGPARERIDQQVGLVRWQRSSREITEAVDGMVDLIPMLVSSVADLSSIAIRSDPEVLDGLTGMRVAASLREYAGQVGSKFTAPVIMQRPLTKSEVIEIGKLYGRIEQLRTLLDIQMRAYKDNAAFRTALSDLDTQYFGQGFPFLDGLLQTGLLSGSYGVSTAELAARYVPPMASILRLRDVILVDLIREAEIRHRQAFNLLVGAITMTLFAFVFFFMLLYLVRQRVLRPVLKATQLVVGLAEGNHDAPIPQARHKDEIGDMLRALQVLKERSLERISLAGERETLIGQLQLSSNTDFLTGVLNRRAFFAQSEQQLAIAQRYGRNLALVLLDIDHFKRLNDSYGHLAGDNVLRNAVQKIAQLLRKVDVFARYGGEEFIILLPEADLGQGVAVAEKLRAMLAAQAFALDDGRELRITASFGVSALVTEEDLDQLIRQADEALYAAKHKGRNRVERAG</sequence>
<feature type="transmembrane region" description="Helical" evidence="3">
    <location>
        <begin position="317"/>
        <end position="342"/>
    </location>
</feature>
<accession>A0ABM5V0A5</accession>
<dbReference type="Pfam" id="PF00990">
    <property type="entry name" value="GGDEF"/>
    <property type="match status" value="1"/>
</dbReference>
<dbReference type="Gene3D" id="3.30.70.270">
    <property type="match status" value="1"/>
</dbReference>
<dbReference type="SUPFAM" id="SSF55073">
    <property type="entry name" value="Nucleotide cyclase"/>
    <property type="match status" value="1"/>
</dbReference>
<keyword evidence="3" id="KW-0472">Membrane</keyword>
<evidence type="ECO:0000259" key="5">
    <source>
        <dbReference type="PROSITE" id="PS50887"/>
    </source>
</evidence>
<evidence type="ECO:0000313" key="6">
    <source>
        <dbReference type="EMBL" id="AKZ62845.1"/>
    </source>
</evidence>
<evidence type="ECO:0000256" key="1">
    <source>
        <dbReference type="ARBA" id="ARBA00012528"/>
    </source>
</evidence>
<keyword evidence="3" id="KW-1133">Transmembrane helix</keyword>
<proteinExistence type="predicted"/>
<evidence type="ECO:0000256" key="2">
    <source>
        <dbReference type="ARBA" id="ARBA00034247"/>
    </source>
</evidence>
<organism evidence="6 7">
    <name type="scientific">Herbaspirillum hiltneri N3</name>
    <dbReference type="NCBI Taxonomy" id="1262470"/>
    <lineage>
        <taxon>Bacteria</taxon>
        <taxon>Pseudomonadati</taxon>
        <taxon>Pseudomonadota</taxon>
        <taxon>Betaproteobacteria</taxon>
        <taxon>Burkholderiales</taxon>
        <taxon>Oxalobacteraceae</taxon>
        <taxon>Herbaspirillum</taxon>
    </lineage>
</organism>
<dbReference type="Gene3D" id="6.10.340.10">
    <property type="match status" value="1"/>
</dbReference>
<dbReference type="PROSITE" id="PS50885">
    <property type="entry name" value="HAMP"/>
    <property type="match status" value="1"/>
</dbReference>
<keyword evidence="3" id="KW-0812">Transmembrane</keyword>
<reference evidence="7" key="1">
    <citation type="journal article" date="2015" name="Genome Announc.">
        <title>Complete Genome Sequence of Herbaspirillum hiltneri N3 (DSM 17495), Isolated from Surface-Sterilized Wheat Roots.</title>
        <authorList>
            <person name="Guizelini D."/>
            <person name="Saizaki P.M."/>
            <person name="Coimbra N.A."/>
            <person name="Weiss V.A."/>
            <person name="Faoro H."/>
            <person name="Sfeir M.Z."/>
            <person name="Baura V.A."/>
            <person name="Monteiro R.A."/>
            <person name="Chubatsu L.S."/>
            <person name="Souza E.M."/>
            <person name="Cruz L.M."/>
            <person name="Pedrosa F.O."/>
            <person name="Raittz R.T."/>
            <person name="Marchaukoski J.N."/>
            <person name="Steffens M.B."/>
        </authorList>
    </citation>
    <scope>NUCLEOTIDE SEQUENCE [LARGE SCALE GENOMIC DNA]</scope>
    <source>
        <strain evidence="7">N3</strain>
    </source>
</reference>
<keyword evidence="7" id="KW-1185">Reference proteome</keyword>
<dbReference type="EMBL" id="CP011409">
    <property type="protein sequence ID" value="AKZ62845.1"/>
    <property type="molecule type" value="Genomic_DNA"/>
</dbReference>
<evidence type="ECO:0000256" key="3">
    <source>
        <dbReference type="SAM" id="Phobius"/>
    </source>
</evidence>
<feature type="domain" description="HAMP" evidence="4">
    <location>
        <begin position="344"/>
        <end position="397"/>
    </location>
</feature>
<dbReference type="SMART" id="SM00267">
    <property type="entry name" value="GGDEF"/>
    <property type="match status" value="1"/>
</dbReference>
<dbReference type="NCBIfam" id="TIGR00254">
    <property type="entry name" value="GGDEF"/>
    <property type="match status" value="1"/>
</dbReference>